<feature type="compositionally biased region" description="Low complexity" evidence="6">
    <location>
        <begin position="1363"/>
        <end position="1374"/>
    </location>
</feature>
<feature type="compositionally biased region" description="Gly residues" evidence="6">
    <location>
        <begin position="798"/>
        <end position="814"/>
    </location>
</feature>
<feature type="compositionally biased region" description="Gly residues" evidence="6">
    <location>
        <begin position="1252"/>
        <end position="1265"/>
    </location>
</feature>
<feature type="compositionally biased region" description="Low complexity" evidence="6">
    <location>
        <begin position="194"/>
        <end position="205"/>
    </location>
</feature>
<feature type="compositionally biased region" description="Acidic residues" evidence="6">
    <location>
        <begin position="545"/>
        <end position="569"/>
    </location>
</feature>
<feature type="compositionally biased region" description="Gly residues" evidence="6">
    <location>
        <begin position="275"/>
        <end position="297"/>
    </location>
</feature>
<dbReference type="SUPFAM" id="SSF47769">
    <property type="entry name" value="SAM/Pointed domain"/>
    <property type="match status" value="1"/>
</dbReference>
<comment type="caution">
    <text evidence="8">The sequence shown here is derived from an EMBL/GenBank/DDBJ whole genome shotgun (WGS) entry which is preliminary data.</text>
</comment>
<feature type="region of interest" description="Disordered" evidence="6">
    <location>
        <begin position="651"/>
        <end position="765"/>
    </location>
</feature>
<feature type="region of interest" description="Disordered" evidence="6">
    <location>
        <begin position="1209"/>
        <end position="1268"/>
    </location>
</feature>
<evidence type="ECO:0000259" key="7">
    <source>
        <dbReference type="PROSITE" id="PS50105"/>
    </source>
</evidence>
<dbReference type="CDD" id="cd09487">
    <property type="entry name" value="SAM_superfamily"/>
    <property type="match status" value="1"/>
</dbReference>
<name>A0A836BY03_9CHLO</name>
<dbReference type="Gene3D" id="1.10.150.50">
    <property type="entry name" value="Transcription Factor, Ets-1"/>
    <property type="match status" value="1"/>
</dbReference>
<feature type="compositionally biased region" description="Gly residues" evidence="6">
    <location>
        <begin position="374"/>
        <end position="383"/>
    </location>
</feature>
<proteinExistence type="inferred from homology"/>
<feature type="compositionally biased region" description="Gly residues" evidence="6">
    <location>
        <begin position="1338"/>
        <end position="1362"/>
    </location>
</feature>
<feature type="region of interest" description="Disordered" evidence="6">
    <location>
        <begin position="848"/>
        <end position="878"/>
    </location>
</feature>
<feature type="compositionally biased region" description="Low complexity" evidence="6">
    <location>
        <begin position="438"/>
        <end position="454"/>
    </location>
</feature>
<feature type="region of interest" description="Disordered" evidence="6">
    <location>
        <begin position="344"/>
        <end position="383"/>
    </location>
</feature>
<organism evidence="8 9">
    <name type="scientific">Edaphochlamys debaryana</name>
    <dbReference type="NCBI Taxonomy" id="47281"/>
    <lineage>
        <taxon>Eukaryota</taxon>
        <taxon>Viridiplantae</taxon>
        <taxon>Chlorophyta</taxon>
        <taxon>core chlorophytes</taxon>
        <taxon>Chlorophyceae</taxon>
        <taxon>CS clade</taxon>
        <taxon>Chlamydomonadales</taxon>
        <taxon>Chlamydomonadales incertae sedis</taxon>
        <taxon>Edaphochlamys</taxon>
    </lineage>
</organism>
<dbReference type="PANTHER" id="PTHR23240:SF35">
    <property type="entry name" value="DNA REPAIR METALLO-BETA-LACTAMASE FAMILY PROTEIN-RELATED"/>
    <property type="match status" value="1"/>
</dbReference>
<dbReference type="GO" id="GO:0036297">
    <property type="term" value="P:interstrand cross-link repair"/>
    <property type="evidence" value="ECO:0007669"/>
    <property type="project" value="TreeGrafter"/>
</dbReference>
<dbReference type="GO" id="GO:0035312">
    <property type="term" value="F:5'-3' DNA exonuclease activity"/>
    <property type="evidence" value="ECO:0007669"/>
    <property type="project" value="TreeGrafter"/>
</dbReference>
<evidence type="ECO:0000256" key="5">
    <source>
        <dbReference type="ARBA" id="ARBA00023242"/>
    </source>
</evidence>
<dbReference type="InterPro" id="IPR036866">
    <property type="entry name" value="RibonucZ/Hydroxyglut_hydro"/>
</dbReference>
<keyword evidence="4" id="KW-0234">DNA repair</keyword>
<feature type="region of interest" description="Disordered" evidence="6">
    <location>
        <begin position="1"/>
        <end position="216"/>
    </location>
</feature>
<keyword evidence="3" id="KW-0227">DNA damage</keyword>
<feature type="compositionally biased region" description="Basic and acidic residues" evidence="6">
    <location>
        <begin position="354"/>
        <end position="370"/>
    </location>
</feature>
<feature type="compositionally biased region" description="Gly residues" evidence="6">
    <location>
        <begin position="420"/>
        <end position="433"/>
    </location>
</feature>
<dbReference type="PRINTS" id="PR01217">
    <property type="entry name" value="PRICHEXTENSN"/>
</dbReference>
<feature type="region of interest" description="Disordered" evidence="6">
    <location>
        <begin position="777"/>
        <end position="814"/>
    </location>
</feature>
<feature type="region of interest" description="Disordered" evidence="6">
    <location>
        <begin position="403"/>
        <end position="473"/>
    </location>
</feature>
<keyword evidence="9" id="KW-1185">Reference proteome</keyword>
<feature type="compositionally biased region" description="Low complexity" evidence="6">
    <location>
        <begin position="121"/>
        <end position="138"/>
    </location>
</feature>
<dbReference type="InterPro" id="IPR013761">
    <property type="entry name" value="SAM/pointed_sf"/>
</dbReference>
<evidence type="ECO:0000313" key="8">
    <source>
        <dbReference type="EMBL" id="KAG2491739.1"/>
    </source>
</evidence>
<dbReference type="InterPro" id="IPR001660">
    <property type="entry name" value="SAM"/>
</dbReference>
<dbReference type="Pfam" id="PF07522">
    <property type="entry name" value="DRMBL"/>
    <property type="match status" value="1"/>
</dbReference>
<dbReference type="GO" id="GO:0005634">
    <property type="term" value="C:nucleus"/>
    <property type="evidence" value="ECO:0007669"/>
    <property type="project" value="UniProtKB-SubCell"/>
</dbReference>
<feature type="compositionally biased region" description="Low complexity" evidence="6">
    <location>
        <begin position="298"/>
        <end position="309"/>
    </location>
</feature>
<dbReference type="EMBL" id="JAEHOE010000050">
    <property type="protein sequence ID" value="KAG2491739.1"/>
    <property type="molecule type" value="Genomic_DNA"/>
</dbReference>
<sequence>MEVLSEDSEDDFVPLAPKRKLAPAPQPAKKRNSKEPPAPKPRQATSVTGAVPCIGRSTGPQQRPDSGAAGASQKAGAPTAAVQAAAVHGAQGTCTPAPPHGPRSHGSSSTGPASRRGPFNASPSPAAPHPRASAGAPSSAPPAPASASRLPAPSPAAPWPRPAPRPPRRSSPQGRPLPASAQPTPGRPLPTPASSPAAGPSAGLTTTDGSGPRFIGSGGAASGAGCCPVCGCDLGRVSHTALGREAHVNACLDAEAVGPGPGAGAGPRPSAAAGPAGGAGAVRGHAGAGPGGSGGARGRLSLGSRRPGGSDSGVGSAGGALGGPGAAAFAAGAACGDRREAAVVPEADDGEDEVGARMAEDQRHVGHEECNDGGEYGGGYGGDYGGDDDDDYFCMLGTQLPPEQRQAQRRRQQQRSEGTVRGGAGGSGAGQLGPPGPLATGSASPTASGAPGPGWEEDAAWGEGVSTGGECRAGDAWGSAHGAGVERAGAGPCGPEFAQRCLPGPAGAAWSGPAAGPAGAAGGPAGGCAWERGAWAGARATTGVEGEEQGMDEEQAAGDGEEAEAEEAAWDPQEHAEAQQPPGEAEAEEEDDDPVAAWLRAHGLSAWLPRFRAGEVDEGVLPSLDDADLRGLGVDCPRARAAILAALPAFGQPPAAPAPPEPQPNPQPQPQPHLAPYHKPPMPTPAAPGPGRCAAPSGTGPPGTTCAPGPWPGAGAGPSALPGSGRAGPAPSTAAHTAAGVGPGPAGPSAVMCPGPSSAASAPAPAGKQWWLLNRAPTGQRARPGPGGAWADASSSGAGSGSGPGPGSGFGSGAAGGSEGFFSMFLARPAGPTRITDFLGAGVGGGAGGSGGSGSGSGSGTLAAAPGSGAGAGGTGVAAAGAAEHGDSAAGVAAAGAGVNSGVAAGMALSAVSLPPPGSGWGVAQRLLPRWVPEAHTIPGTRFLVDYFGPPSRDIPAAAAPFRILTHFHADHYKGLTKSFAGGTLLACPVTARLVAEKIKVPAAKLRVIPLDTPTEVEGVRLTLVDANHCPGAAMVIAQPPPGAGPPVLHTGDCRLAPHVRDSPALQPLVGSRCTLVLDTTYCDPAYTFPPQTEVLQAVMTAVKAELFNKRALLVFGTYTIGKERLFLEVAAELGQKVYVSREKFATLSACGLAPRYASLLTTNHLEASIHAVPLFKVTLDGLAGILDTYRGRYTAAIGFAPTGWNHTGGPRGLRPGVTGDAAAATGAGGGGGGGRGRGGGGGGRGGRGRGGRGGAGGGGGGAGGLSRTQKPALIRRMARGTAVVYQVPYSEHSSFSELHSFVSWLRPGRIIPSVNADGPSGPKTRRMLELLTQPYGGEAGGGGGGGGAGGGAAAGGGGGAPGPAAAGPGAAQQAGGGAGQDGAGAPGGGPGEGIRRFLRPGYPGTGAGGG</sequence>
<comment type="similarity">
    <text evidence="2">Belongs to the DNA repair metallo-beta-lactamase (DRMBL) family.</text>
</comment>
<feature type="compositionally biased region" description="Gly residues" evidence="6">
    <location>
        <begin position="848"/>
        <end position="859"/>
    </location>
</feature>
<dbReference type="Proteomes" id="UP000612055">
    <property type="component" value="Unassembled WGS sequence"/>
</dbReference>
<dbReference type="GO" id="GO:0006303">
    <property type="term" value="P:double-strand break repair via nonhomologous end joining"/>
    <property type="evidence" value="ECO:0007669"/>
    <property type="project" value="TreeGrafter"/>
</dbReference>
<feature type="compositionally biased region" description="Low complexity" evidence="6">
    <location>
        <begin position="717"/>
        <end position="740"/>
    </location>
</feature>
<feature type="compositionally biased region" description="Gly residues" evidence="6">
    <location>
        <begin position="1227"/>
        <end position="1246"/>
    </location>
</feature>
<dbReference type="CDD" id="cd16273">
    <property type="entry name" value="SNM1A-1C-like_MBL-fold"/>
    <property type="match status" value="1"/>
</dbReference>
<dbReference type="PANTHER" id="PTHR23240">
    <property type="entry name" value="DNA CROSS-LINK REPAIR PROTEIN PSO2/SNM1-RELATED"/>
    <property type="match status" value="1"/>
</dbReference>
<evidence type="ECO:0000256" key="6">
    <source>
        <dbReference type="SAM" id="MobiDB-lite"/>
    </source>
</evidence>
<dbReference type="Gene3D" id="3.60.15.10">
    <property type="entry name" value="Ribonuclease Z/Hydroxyacylglutathione hydrolase-like"/>
    <property type="match status" value="1"/>
</dbReference>
<evidence type="ECO:0000256" key="2">
    <source>
        <dbReference type="ARBA" id="ARBA00010304"/>
    </source>
</evidence>
<reference evidence="8" key="1">
    <citation type="journal article" date="2020" name="bioRxiv">
        <title>Comparative genomics of Chlamydomonas.</title>
        <authorList>
            <person name="Craig R.J."/>
            <person name="Hasan A.R."/>
            <person name="Ness R.W."/>
            <person name="Keightley P.D."/>
        </authorList>
    </citation>
    <scope>NUCLEOTIDE SEQUENCE</scope>
    <source>
        <strain evidence="8">CCAP 11/70</strain>
    </source>
</reference>
<accession>A0A836BY03</accession>
<feature type="compositionally biased region" description="Pro residues" evidence="6">
    <location>
        <begin position="152"/>
        <end position="165"/>
    </location>
</feature>
<dbReference type="Pfam" id="PF00536">
    <property type="entry name" value="SAM_1"/>
    <property type="match status" value="1"/>
</dbReference>
<feature type="compositionally biased region" description="Low complexity" evidence="6">
    <location>
        <begin position="67"/>
        <end position="93"/>
    </location>
</feature>
<evidence type="ECO:0000256" key="4">
    <source>
        <dbReference type="ARBA" id="ARBA00023204"/>
    </source>
</evidence>
<gene>
    <name evidence="8" type="ORF">HYH03_009902</name>
</gene>
<dbReference type="InterPro" id="IPR011084">
    <property type="entry name" value="DRMBL"/>
</dbReference>
<comment type="subcellular location">
    <subcellularLocation>
        <location evidence="1">Nucleus</location>
    </subcellularLocation>
</comment>
<dbReference type="GO" id="GO:0003684">
    <property type="term" value="F:damaged DNA binding"/>
    <property type="evidence" value="ECO:0007669"/>
    <property type="project" value="TreeGrafter"/>
</dbReference>
<feature type="region of interest" description="Disordered" evidence="6">
    <location>
        <begin position="260"/>
        <end position="317"/>
    </location>
</feature>
<feature type="domain" description="SAM" evidence="7">
    <location>
        <begin position="590"/>
        <end position="653"/>
    </location>
</feature>
<keyword evidence="5" id="KW-0539">Nucleus</keyword>
<feature type="compositionally biased region" description="Gly residues" evidence="6">
    <location>
        <begin position="1375"/>
        <end position="1393"/>
    </location>
</feature>
<evidence type="ECO:0000313" key="9">
    <source>
        <dbReference type="Proteomes" id="UP000612055"/>
    </source>
</evidence>
<dbReference type="SUPFAM" id="SSF56281">
    <property type="entry name" value="Metallo-hydrolase/oxidoreductase"/>
    <property type="match status" value="1"/>
</dbReference>
<evidence type="ECO:0000256" key="3">
    <source>
        <dbReference type="ARBA" id="ARBA00022763"/>
    </source>
</evidence>
<feature type="region of interest" description="Disordered" evidence="6">
    <location>
        <begin position="1335"/>
        <end position="1411"/>
    </location>
</feature>
<feature type="compositionally biased region" description="Low complexity" evidence="6">
    <location>
        <begin position="756"/>
        <end position="765"/>
    </location>
</feature>
<feature type="region of interest" description="Disordered" evidence="6">
    <location>
        <begin position="540"/>
        <end position="593"/>
    </location>
</feature>
<evidence type="ECO:0000256" key="1">
    <source>
        <dbReference type="ARBA" id="ARBA00004123"/>
    </source>
</evidence>
<dbReference type="PROSITE" id="PS50105">
    <property type="entry name" value="SAM_DOMAIN"/>
    <property type="match status" value="1"/>
</dbReference>
<dbReference type="OrthoDB" id="262529at2759"/>
<feature type="compositionally biased region" description="Low complexity" evidence="6">
    <location>
        <begin position="689"/>
        <end position="708"/>
    </location>
</feature>
<protein>
    <recommendedName>
        <fullName evidence="7">SAM domain-containing protein</fullName>
    </recommendedName>
</protein>
<feature type="compositionally biased region" description="Pro residues" evidence="6">
    <location>
        <begin position="654"/>
        <end position="688"/>
    </location>
</feature>
<feature type="compositionally biased region" description="Acidic residues" evidence="6">
    <location>
        <begin position="1"/>
        <end position="12"/>
    </location>
</feature>
<dbReference type="Gene3D" id="3.40.50.12650">
    <property type="match status" value="1"/>
</dbReference>